<dbReference type="InterPro" id="IPR035897">
    <property type="entry name" value="Toll_tir_struct_dom_sf"/>
</dbReference>
<gene>
    <name evidence="2" type="ORF">CVM73_33665</name>
</gene>
<dbReference type="GO" id="GO:0007165">
    <property type="term" value="P:signal transduction"/>
    <property type="evidence" value="ECO:0007669"/>
    <property type="project" value="InterPro"/>
</dbReference>
<organism evidence="2 3">
    <name type="scientific">Bradyrhizobium forestalis</name>
    <dbReference type="NCBI Taxonomy" id="1419263"/>
    <lineage>
        <taxon>Bacteria</taxon>
        <taxon>Pseudomonadati</taxon>
        <taxon>Pseudomonadota</taxon>
        <taxon>Alphaproteobacteria</taxon>
        <taxon>Hyphomicrobiales</taxon>
        <taxon>Nitrobacteraceae</taxon>
        <taxon>Bradyrhizobium</taxon>
    </lineage>
</organism>
<dbReference type="EMBL" id="PGVG01000046">
    <property type="protein sequence ID" value="PJG50923.1"/>
    <property type="molecule type" value="Genomic_DNA"/>
</dbReference>
<dbReference type="PANTHER" id="PTHR47508:SF1">
    <property type="entry name" value="NON-SPECIFIC SERINE_THREONINE PROTEIN KINASE"/>
    <property type="match status" value="1"/>
</dbReference>
<dbReference type="Proteomes" id="UP000231194">
    <property type="component" value="Unassembled WGS sequence"/>
</dbReference>
<comment type="caution">
    <text evidence="2">The sequence shown here is derived from an EMBL/GenBank/DDBJ whole genome shotgun (WGS) entry which is preliminary data.</text>
</comment>
<dbReference type="SMART" id="SM00255">
    <property type="entry name" value="TIR"/>
    <property type="match status" value="1"/>
</dbReference>
<dbReference type="InterPro" id="IPR000157">
    <property type="entry name" value="TIR_dom"/>
</dbReference>
<keyword evidence="3" id="KW-1185">Reference proteome</keyword>
<proteinExistence type="predicted"/>
<dbReference type="RefSeq" id="WP_100236049.1">
    <property type="nucleotide sequence ID" value="NZ_PGVG01000046.1"/>
</dbReference>
<evidence type="ECO:0000313" key="2">
    <source>
        <dbReference type="EMBL" id="PJG50923.1"/>
    </source>
</evidence>
<dbReference type="Pfam" id="PF13676">
    <property type="entry name" value="TIR_2"/>
    <property type="match status" value="1"/>
</dbReference>
<accession>A0A2M8QZE2</accession>
<dbReference type="OrthoDB" id="1426235at2"/>
<feature type="domain" description="TIR" evidence="1">
    <location>
        <begin position="292"/>
        <end position="415"/>
    </location>
</feature>
<dbReference type="PANTHER" id="PTHR47508">
    <property type="entry name" value="SAM DOMAIN-CONTAINING PROTEIN-RELATED"/>
    <property type="match status" value="1"/>
</dbReference>
<sequence length="439" mass="48440">MTPQTVEISFWPNEGRIAGSQPNLTGVGELVSQAYPSKVIFEACTSPDAGMACDLDVTFAPDAVPGAGAFRKAIIRLEGETGFQALWGTATREDRSSWFYVTARIHDVRLPSGKPLAFNLPMASFARRLFDQARVRDATFSYRVELVHTAPHPDRVRPLIPALAEVLQGGTSMRGLAAGLRDVLELARREGWHATESFGTPQTNGVIRAWLDEAILQNVTDAIPLLRRDIISMRWLPRNGLSIDADDLDSFALGLRPRDYAQTAIESSSGQSQAVRRPPAFPVVRTPAPALAQPYVFVSYAHKNLDFATVVMQFLTSAGVSFWWDDGIQPGSVWDEALEERISNCSLLIACLSTDYQSSKYCRRELKFADLLGKQILPVARDQVIWSDGLRLMFQDLQVTALNSDQSWARLRDSLANMAVNVFRSGAKPASVIQDVKAT</sequence>
<reference evidence="2 3" key="1">
    <citation type="submission" date="2017-11" db="EMBL/GenBank/DDBJ databases">
        <title>Bradyrhizobium forestalis sp. nov., an efficient nitrogen-fixing bacterium isolated from nodules of forest legume species in the Amazon.</title>
        <authorList>
            <person name="Costa E.M."/>
            <person name="Guimaraes A."/>
            <person name="Carvalho T.S."/>
            <person name="Rodrigues T.L."/>
            <person name="Ribeiro P.R.A."/>
            <person name="Lebbe L."/>
            <person name="Willems A."/>
            <person name="Moreira F.M.S."/>
        </authorList>
    </citation>
    <scope>NUCLEOTIDE SEQUENCE [LARGE SCALE GENOMIC DNA]</scope>
    <source>
        <strain evidence="2 3">INPA54B</strain>
    </source>
</reference>
<name>A0A2M8QZE2_9BRAD</name>
<dbReference type="PROSITE" id="PS50104">
    <property type="entry name" value="TIR"/>
    <property type="match status" value="1"/>
</dbReference>
<dbReference type="AlphaFoldDB" id="A0A2M8QZE2"/>
<dbReference type="Gene3D" id="3.40.50.10140">
    <property type="entry name" value="Toll/interleukin-1 receptor homology (TIR) domain"/>
    <property type="match status" value="1"/>
</dbReference>
<protein>
    <recommendedName>
        <fullName evidence="1">TIR domain-containing protein</fullName>
    </recommendedName>
</protein>
<dbReference type="SUPFAM" id="SSF52200">
    <property type="entry name" value="Toll/Interleukin receptor TIR domain"/>
    <property type="match status" value="1"/>
</dbReference>
<evidence type="ECO:0000259" key="1">
    <source>
        <dbReference type="PROSITE" id="PS50104"/>
    </source>
</evidence>
<evidence type="ECO:0000313" key="3">
    <source>
        <dbReference type="Proteomes" id="UP000231194"/>
    </source>
</evidence>